<keyword evidence="6" id="KW-0732">Signal</keyword>
<evidence type="ECO:0000256" key="1">
    <source>
        <dbReference type="ARBA" id="ARBA00004141"/>
    </source>
</evidence>
<dbReference type="Proteomes" id="UP000619260">
    <property type="component" value="Unassembled WGS sequence"/>
</dbReference>
<dbReference type="RefSeq" id="WP_203904206.1">
    <property type="nucleotide sequence ID" value="NZ_BOPF01000039.1"/>
</dbReference>
<dbReference type="GO" id="GO:0016020">
    <property type="term" value="C:membrane"/>
    <property type="evidence" value="ECO:0007669"/>
    <property type="project" value="UniProtKB-SubCell"/>
</dbReference>
<dbReference type="AlphaFoldDB" id="A0A8J4DUG0"/>
<gene>
    <name evidence="7" type="ORF">Val02_76700</name>
</gene>
<evidence type="ECO:0000313" key="8">
    <source>
        <dbReference type="Proteomes" id="UP000619260"/>
    </source>
</evidence>
<evidence type="ECO:0000256" key="5">
    <source>
        <dbReference type="SAM" id="MobiDB-lite"/>
    </source>
</evidence>
<feature type="region of interest" description="Disordered" evidence="5">
    <location>
        <begin position="197"/>
        <end position="219"/>
    </location>
</feature>
<dbReference type="EMBL" id="BOPF01000039">
    <property type="protein sequence ID" value="GIJ50784.1"/>
    <property type="molecule type" value="Genomic_DNA"/>
</dbReference>
<keyword evidence="8" id="KW-1185">Reference proteome</keyword>
<keyword evidence="4" id="KW-0472">Membrane</keyword>
<evidence type="ECO:0000313" key="7">
    <source>
        <dbReference type="EMBL" id="GIJ50784.1"/>
    </source>
</evidence>
<protein>
    <recommendedName>
        <fullName evidence="9">DoxX family protein</fullName>
    </recommendedName>
</protein>
<comment type="caution">
    <text evidence="7">The sequence shown here is derived from an EMBL/GenBank/DDBJ whole genome shotgun (WGS) entry which is preliminary data.</text>
</comment>
<dbReference type="Pfam" id="PF07681">
    <property type="entry name" value="DoxX"/>
    <property type="match status" value="1"/>
</dbReference>
<proteinExistence type="predicted"/>
<name>A0A8J4DUG0_9ACTN</name>
<reference evidence="7" key="1">
    <citation type="submission" date="2021-01" db="EMBL/GenBank/DDBJ databases">
        <title>Whole genome shotgun sequence of Virgisporangium aliadipatigenens NBRC 105644.</title>
        <authorList>
            <person name="Komaki H."/>
            <person name="Tamura T."/>
        </authorList>
    </citation>
    <scope>NUCLEOTIDE SEQUENCE</scope>
    <source>
        <strain evidence="7">NBRC 105644</strain>
    </source>
</reference>
<evidence type="ECO:0000256" key="6">
    <source>
        <dbReference type="SAM" id="SignalP"/>
    </source>
</evidence>
<sequence>MALIRTAARTLLGALFVTSGVQALRNPDRFVTRAKPVTDRMSTALEAASLPTDTETLVKANGAIQVAGGALLLTGIATRPAAAALAGSLVPSTVAAHPFWAESDPERRADQQVQFAKNMGLLGGLLFATMDRGGKPSLAWRTKHAAKAAKREAKLAGVTTALAGASTAQKAGNAVRRAGGAVSWTAGNAAGRATGAAKRAGDAASHAGRSVKRSAKTARREARIAVRAARLGRNLPF</sequence>
<keyword evidence="3" id="KW-1133">Transmembrane helix</keyword>
<feature type="signal peptide" evidence="6">
    <location>
        <begin position="1"/>
        <end position="23"/>
    </location>
</feature>
<organism evidence="7 8">
    <name type="scientific">Virgisporangium aliadipatigenens</name>
    <dbReference type="NCBI Taxonomy" id="741659"/>
    <lineage>
        <taxon>Bacteria</taxon>
        <taxon>Bacillati</taxon>
        <taxon>Actinomycetota</taxon>
        <taxon>Actinomycetes</taxon>
        <taxon>Micromonosporales</taxon>
        <taxon>Micromonosporaceae</taxon>
        <taxon>Virgisporangium</taxon>
    </lineage>
</organism>
<evidence type="ECO:0000256" key="3">
    <source>
        <dbReference type="ARBA" id="ARBA00022989"/>
    </source>
</evidence>
<accession>A0A8J4DUG0</accession>
<dbReference type="InterPro" id="IPR032808">
    <property type="entry name" value="DoxX"/>
</dbReference>
<evidence type="ECO:0008006" key="9">
    <source>
        <dbReference type="Google" id="ProtNLM"/>
    </source>
</evidence>
<feature type="compositionally biased region" description="Low complexity" evidence="5">
    <location>
        <begin position="197"/>
        <end position="208"/>
    </location>
</feature>
<keyword evidence="2" id="KW-0812">Transmembrane</keyword>
<evidence type="ECO:0000256" key="2">
    <source>
        <dbReference type="ARBA" id="ARBA00022692"/>
    </source>
</evidence>
<feature type="chain" id="PRO_5035226255" description="DoxX family protein" evidence="6">
    <location>
        <begin position="24"/>
        <end position="237"/>
    </location>
</feature>
<evidence type="ECO:0000256" key="4">
    <source>
        <dbReference type="ARBA" id="ARBA00023136"/>
    </source>
</evidence>
<comment type="subcellular location">
    <subcellularLocation>
        <location evidence="1">Membrane</location>
        <topology evidence="1">Multi-pass membrane protein</topology>
    </subcellularLocation>
</comment>